<dbReference type="Pfam" id="PF26616">
    <property type="entry name" value="CorA-like"/>
    <property type="match status" value="1"/>
</dbReference>
<keyword evidence="4 5" id="KW-0472">Membrane</keyword>
<gene>
    <name evidence="7" type="ORF">GP486_003679</name>
</gene>
<feature type="transmembrane region" description="Helical" evidence="5">
    <location>
        <begin position="447"/>
        <end position="469"/>
    </location>
</feature>
<reference evidence="7" key="1">
    <citation type="submission" date="2021-03" db="EMBL/GenBank/DDBJ databases">
        <title>Comparative genomics and phylogenomic investigation of the class Geoglossomycetes provide insights into ecological specialization and systematics.</title>
        <authorList>
            <person name="Melie T."/>
            <person name="Pirro S."/>
            <person name="Miller A.N."/>
            <person name="Quandt A."/>
        </authorList>
    </citation>
    <scope>NUCLEOTIDE SEQUENCE</scope>
    <source>
        <strain evidence="7">CAQ_001_2017</strain>
    </source>
</reference>
<evidence type="ECO:0000259" key="6">
    <source>
        <dbReference type="Pfam" id="PF26616"/>
    </source>
</evidence>
<name>A0A9P8LCL3_9PEZI</name>
<feature type="transmembrane region" description="Helical" evidence="5">
    <location>
        <begin position="489"/>
        <end position="510"/>
    </location>
</feature>
<evidence type="ECO:0000313" key="8">
    <source>
        <dbReference type="Proteomes" id="UP000750711"/>
    </source>
</evidence>
<proteinExistence type="predicted"/>
<evidence type="ECO:0000256" key="1">
    <source>
        <dbReference type="ARBA" id="ARBA00004141"/>
    </source>
</evidence>
<dbReference type="GO" id="GO:0046873">
    <property type="term" value="F:metal ion transmembrane transporter activity"/>
    <property type="evidence" value="ECO:0007669"/>
    <property type="project" value="InterPro"/>
</dbReference>
<comment type="subcellular location">
    <subcellularLocation>
        <location evidence="1">Membrane</location>
        <topology evidence="1">Multi-pass membrane protein</topology>
    </subcellularLocation>
</comment>
<evidence type="ECO:0000313" key="7">
    <source>
        <dbReference type="EMBL" id="KAH0559803.1"/>
    </source>
</evidence>
<protein>
    <recommendedName>
        <fullName evidence="6">CorA-like transporter domain-containing protein</fullName>
    </recommendedName>
</protein>
<dbReference type="Pfam" id="PF01544">
    <property type="entry name" value="CorA"/>
    <property type="match status" value="1"/>
</dbReference>
<keyword evidence="3 5" id="KW-1133">Transmembrane helix</keyword>
<dbReference type="InterPro" id="IPR002523">
    <property type="entry name" value="MgTranspt_CorA/ZnTranspt_ZntB"/>
</dbReference>
<dbReference type="InterPro" id="IPR058257">
    <property type="entry name" value="CorA-like_dom"/>
</dbReference>
<sequence length="567" mass="64431">MPETQTISDEQSGGYLDPVKLENYIRKNFPGQEYKVTQANGIYRLEIPRKLTPSQKHPAWLVEVYLTIAIAMPSILDEKTPTQNISDLGVSDESPPAISDRNLLRLFALPHVFCSPQDVKVDICDISAAAENRWYCISNDEMLLEHIRASNPDTRIISIVCNRSDKPLRITKSSAEAIFTHYAIGPEIYGIFCPFGRKPRKSEAGLGGMKGLEVTDYSDMQYLLGYIEESGREENWTMRQVGVFHRFVPKGPGSLWVFLHAYPDTRVMELVKATIPNRRDENPWQPHWPFMHLLVLSTCLENWRWYLRDLNDEFEDISNLMLTHDFKNHDTLQDPANILTPLQSLEDRALSLTTRLRSSLATVQRLQETSKKLHDQGNFADDGTDFQRICDETTNFESELGGHLENAKLLQERAQEILRLVSLAFNLQNQAMVSSTNRNILHTKDTVDVVTVVTLTYLPASFVTSFLGMNLFVFQKPSGGSGFAVSRQFWVFIALAVPLTILTFGSWYWFSKRNDKKKTQWPGATVAATVTVAVDEEAAVQRPEVEIRKGGLARLFSLTTARRRHTT</sequence>
<comment type="caution">
    <text evidence="7">The sequence shown here is derived from an EMBL/GenBank/DDBJ whole genome shotgun (WGS) entry which is preliminary data.</text>
</comment>
<evidence type="ECO:0000256" key="4">
    <source>
        <dbReference type="ARBA" id="ARBA00023136"/>
    </source>
</evidence>
<organism evidence="7 8">
    <name type="scientific">Trichoglossum hirsutum</name>
    <dbReference type="NCBI Taxonomy" id="265104"/>
    <lineage>
        <taxon>Eukaryota</taxon>
        <taxon>Fungi</taxon>
        <taxon>Dikarya</taxon>
        <taxon>Ascomycota</taxon>
        <taxon>Pezizomycotina</taxon>
        <taxon>Geoglossomycetes</taxon>
        <taxon>Geoglossales</taxon>
        <taxon>Geoglossaceae</taxon>
        <taxon>Trichoglossum</taxon>
    </lineage>
</organism>
<evidence type="ECO:0000256" key="2">
    <source>
        <dbReference type="ARBA" id="ARBA00022692"/>
    </source>
</evidence>
<dbReference type="InterPro" id="IPR045863">
    <property type="entry name" value="CorA_TM1_TM2"/>
</dbReference>
<accession>A0A9P8LCL3</accession>
<evidence type="ECO:0000256" key="5">
    <source>
        <dbReference type="SAM" id="Phobius"/>
    </source>
</evidence>
<feature type="domain" description="CorA-like transporter" evidence="6">
    <location>
        <begin position="111"/>
        <end position="204"/>
    </location>
</feature>
<dbReference type="Proteomes" id="UP000750711">
    <property type="component" value="Unassembled WGS sequence"/>
</dbReference>
<dbReference type="Gene3D" id="1.20.58.340">
    <property type="entry name" value="Magnesium transport protein CorA, transmembrane region"/>
    <property type="match status" value="1"/>
</dbReference>
<dbReference type="GO" id="GO:0016020">
    <property type="term" value="C:membrane"/>
    <property type="evidence" value="ECO:0007669"/>
    <property type="project" value="UniProtKB-SubCell"/>
</dbReference>
<keyword evidence="8" id="KW-1185">Reference proteome</keyword>
<keyword evidence="2 5" id="KW-0812">Transmembrane</keyword>
<dbReference type="AlphaFoldDB" id="A0A9P8LCL3"/>
<evidence type="ECO:0000256" key="3">
    <source>
        <dbReference type="ARBA" id="ARBA00022989"/>
    </source>
</evidence>
<dbReference type="EMBL" id="JAGHQM010000518">
    <property type="protein sequence ID" value="KAH0559803.1"/>
    <property type="molecule type" value="Genomic_DNA"/>
</dbReference>
<dbReference type="SUPFAM" id="SSF144083">
    <property type="entry name" value="Magnesium transport protein CorA, transmembrane region"/>
    <property type="match status" value="1"/>
</dbReference>